<dbReference type="Pfam" id="PF00078">
    <property type="entry name" value="RVT_1"/>
    <property type="match status" value="1"/>
</dbReference>
<keyword evidence="3" id="KW-0808">Transferase</keyword>
<comment type="caution">
    <text evidence="3">The sequence shown here is derived from an EMBL/GenBank/DDBJ whole genome shotgun (WGS) entry which is preliminary data.</text>
</comment>
<feature type="domain" description="Reverse transcriptase" evidence="2">
    <location>
        <begin position="141"/>
        <end position="284"/>
    </location>
</feature>
<dbReference type="Proteomes" id="UP000299102">
    <property type="component" value="Unassembled WGS sequence"/>
</dbReference>
<feature type="transmembrane region" description="Helical" evidence="1">
    <location>
        <begin position="26"/>
        <end position="46"/>
    </location>
</feature>
<gene>
    <name evidence="3" type="ORF">EVAR_97872_1</name>
</gene>
<name>A0A4C1WDV0_EUMVA</name>
<dbReference type="GO" id="GO:0003964">
    <property type="term" value="F:RNA-directed DNA polymerase activity"/>
    <property type="evidence" value="ECO:0007669"/>
    <property type="project" value="UniProtKB-KW"/>
</dbReference>
<keyword evidence="1" id="KW-1133">Transmembrane helix</keyword>
<keyword evidence="4" id="KW-1185">Reference proteome</keyword>
<dbReference type="OrthoDB" id="445826at2759"/>
<protein>
    <submittedName>
        <fullName evidence="3">Probable RNA-directed DNA polymerase from transposon X-element</fullName>
    </submittedName>
</protein>
<reference evidence="3 4" key="1">
    <citation type="journal article" date="2019" name="Commun. Biol.">
        <title>The bagworm genome reveals a unique fibroin gene that provides high tensile strength.</title>
        <authorList>
            <person name="Kono N."/>
            <person name="Nakamura H."/>
            <person name="Ohtoshi R."/>
            <person name="Tomita M."/>
            <person name="Numata K."/>
            <person name="Arakawa K."/>
        </authorList>
    </citation>
    <scope>NUCLEOTIDE SEQUENCE [LARGE SCALE GENOMIC DNA]</scope>
</reference>
<sequence>MLTLSCFPKFKSNIVFNGLSTPLFRVPFLSTVVLKLIACRFFFAILPLRRRRRIKKTCYWQSKRPGARGVSDSYGLKNLLKQHDNGFAVSSKGLTISSQAAGNIGMLSACDCLMGAMGKHLGIGGQKDFQFGLKILGGYRKRENAPVRYIDLVKPFDTVSIPILIKKLDGAGVSGLLLTRLTDYLTNRSQQVRIRDWLSDELTYGVPQGSVLGLTLFLIYINELCQLKRNQGRIFSFVDNTALVFTSNSWEETYAHTQVGFNRVRYWLAKNMLKLNVIKIKYVVFAFKFNALPARLLAVLFSKRLTREILGNYN</sequence>
<dbReference type="EMBL" id="BGZK01000548">
    <property type="protein sequence ID" value="GBP49576.1"/>
    <property type="molecule type" value="Genomic_DNA"/>
</dbReference>
<evidence type="ECO:0000259" key="2">
    <source>
        <dbReference type="Pfam" id="PF00078"/>
    </source>
</evidence>
<keyword evidence="3" id="KW-0695">RNA-directed DNA polymerase</keyword>
<evidence type="ECO:0000313" key="3">
    <source>
        <dbReference type="EMBL" id="GBP49576.1"/>
    </source>
</evidence>
<keyword evidence="3" id="KW-0548">Nucleotidyltransferase</keyword>
<keyword evidence="1" id="KW-0472">Membrane</keyword>
<accession>A0A4C1WDV0</accession>
<dbReference type="STRING" id="151549.A0A4C1WDV0"/>
<evidence type="ECO:0000313" key="4">
    <source>
        <dbReference type="Proteomes" id="UP000299102"/>
    </source>
</evidence>
<dbReference type="PANTHER" id="PTHR33332">
    <property type="entry name" value="REVERSE TRANSCRIPTASE DOMAIN-CONTAINING PROTEIN"/>
    <property type="match status" value="1"/>
</dbReference>
<keyword evidence="1" id="KW-0812">Transmembrane</keyword>
<dbReference type="AlphaFoldDB" id="A0A4C1WDV0"/>
<organism evidence="3 4">
    <name type="scientific">Eumeta variegata</name>
    <name type="common">Bagworm moth</name>
    <name type="synonym">Eumeta japonica</name>
    <dbReference type="NCBI Taxonomy" id="151549"/>
    <lineage>
        <taxon>Eukaryota</taxon>
        <taxon>Metazoa</taxon>
        <taxon>Ecdysozoa</taxon>
        <taxon>Arthropoda</taxon>
        <taxon>Hexapoda</taxon>
        <taxon>Insecta</taxon>
        <taxon>Pterygota</taxon>
        <taxon>Neoptera</taxon>
        <taxon>Endopterygota</taxon>
        <taxon>Lepidoptera</taxon>
        <taxon>Glossata</taxon>
        <taxon>Ditrysia</taxon>
        <taxon>Tineoidea</taxon>
        <taxon>Psychidae</taxon>
        <taxon>Oiketicinae</taxon>
        <taxon>Eumeta</taxon>
    </lineage>
</organism>
<dbReference type="InterPro" id="IPR000477">
    <property type="entry name" value="RT_dom"/>
</dbReference>
<proteinExistence type="predicted"/>
<evidence type="ECO:0000256" key="1">
    <source>
        <dbReference type="SAM" id="Phobius"/>
    </source>
</evidence>